<reference evidence="3 4" key="1">
    <citation type="journal article" date="2024" name="Science">
        <title>Giant polyketide synthase enzymes in the biosynthesis of giant marine polyether toxins.</title>
        <authorList>
            <person name="Fallon T.R."/>
            <person name="Shende V.V."/>
            <person name="Wierzbicki I.H."/>
            <person name="Pendleton A.L."/>
            <person name="Watervoot N.F."/>
            <person name="Auber R.P."/>
            <person name="Gonzalez D.J."/>
            <person name="Wisecaver J.H."/>
            <person name="Moore B.S."/>
        </authorList>
    </citation>
    <scope>NUCLEOTIDE SEQUENCE [LARGE SCALE GENOMIC DNA]</scope>
    <source>
        <strain evidence="3 4">12B1</strain>
    </source>
</reference>
<evidence type="ECO:0000256" key="2">
    <source>
        <dbReference type="SAM" id="SignalP"/>
    </source>
</evidence>
<feature type="signal peptide" evidence="2">
    <location>
        <begin position="1"/>
        <end position="18"/>
    </location>
</feature>
<gene>
    <name evidence="3" type="ORF">AB1Y20_017893</name>
</gene>
<name>A0AB34JPF6_PRYPA</name>
<evidence type="ECO:0000313" key="4">
    <source>
        <dbReference type="Proteomes" id="UP001515480"/>
    </source>
</evidence>
<dbReference type="EMBL" id="JBGBPQ010000006">
    <property type="protein sequence ID" value="KAL1522928.1"/>
    <property type="molecule type" value="Genomic_DNA"/>
</dbReference>
<dbReference type="AlphaFoldDB" id="A0AB34JPF6"/>
<comment type="caution">
    <text evidence="3">The sequence shown here is derived from an EMBL/GenBank/DDBJ whole genome shotgun (WGS) entry which is preliminary data.</text>
</comment>
<evidence type="ECO:0000313" key="3">
    <source>
        <dbReference type="EMBL" id="KAL1522928.1"/>
    </source>
</evidence>
<feature type="region of interest" description="Disordered" evidence="1">
    <location>
        <begin position="232"/>
        <end position="294"/>
    </location>
</feature>
<sequence length="294" mass="30983">MSGLWCLCLLSCLGLASASRRTPRLELHAARTTLAGVNAEAAAGVAVATIIAPQLASLLVRKGGGEKNRTRAVSASRAARPRRRWVDRIIAFLTDSTTAKVMMTLSIYWMAFVSWQVNRDRVMVMHPLRGFSVELEKKRKEVAKTAVRWHQDARPLLESAGRATVSAAIAAQKAAVENAPRAKLALANAARAAASTAGGAAAMLQAMQEAMLTAPPPPKPSTQRLVPSAISTTDPAYSAEQRRLARSTLKVRSARRGAHAGSASPATSTASKGEAAAEATATSWSRPTVAVAEA</sequence>
<accession>A0AB34JPF6</accession>
<dbReference type="Proteomes" id="UP001515480">
    <property type="component" value="Unassembled WGS sequence"/>
</dbReference>
<keyword evidence="2" id="KW-0732">Signal</keyword>
<protein>
    <submittedName>
        <fullName evidence="3">Uncharacterized protein</fullName>
    </submittedName>
</protein>
<feature type="chain" id="PRO_5044298773" evidence="2">
    <location>
        <begin position="19"/>
        <end position="294"/>
    </location>
</feature>
<evidence type="ECO:0000256" key="1">
    <source>
        <dbReference type="SAM" id="MobiDB-lite"/>
    </source>
</evidence>
<organism evidence="3 4">
    <name type="scientific">Prymnesium parvum</name>
    <name type="common">Toxic golden alga</name>
    <dbReference type="NCBI Taxonomy" id="97485"/>
    <lineage>
        <taxon>Eukaryota</taxon>
        <taxon>Haptista</taxon>
        <taxon>Haptophyta</taxon>
        <taxon>Prymnesiophyceae</taxon>
        <taxon>Prymnesiales</taxon>
        <taxon>Prymnesiaceae</taxon>
        <taxon>Prymnesium</taxon>
    </lineage>
</organism>
<keyword evidence="4" id="KW-1185">Reference proteome</keyword>
<proteinExistence type="predicted"/>
<feature type="compositionally biased region" description="Low complexity" evidence="1">
    <location>
        <begin position="259"/>
        <end position="285"/>
    </location>
</feature>